<dbReference type="SUPFAM" id="SSF50370">
    <property type="entry name" value="Ricin B-like lectins"/>
    <property type="match status" value="1"/>
</dbReference>
<evidence type="ECO:0000256" key="10">
    <source>
        <dbReference type="SAM" id="MobiDB-lite"/>
    </source>
</evidence>
<feature type="region of interest" description="Disordered" evidence="10">
    <location>
        <begin position="188"/>
        <end position="216"/>
    </location>
</feature>
<dbReference type="PANTHER" id="PTHR33407:SF9">
    <property type="entry name" value="PECTATE LYASE F-RELATED"/>
    <property type="match status" value="1"/>
</dbReference>
<dbReference type="InterPro" id="IPR006311">
    <property type="entry name" value="TAT_signal"/>
</dbReference>
<evidence type="ECO:0000256" key="7">
    <source>
        <dbReference type="ARBA" id="ARBA00022729"/>
    </source>
</evidence>
<organism evidence="13 14">
    <name type="scientific">Paractinoplanes rishiriensis</name>
    <dbReference type="NCBI Taxonomy" id="1050105"/>
    <lineage>
        <taxon>Bacteria</taxon>
        <taxon>Bacillati</taxon>
        <taxon>Actinomycetota</taxon>
        <taxon>Actinomycetes</taxon>
        <taxon>Micromonosporales</taxon>
        <taxon>Micromonosporaceae</taxon>
        <taxon>Paractinoplanes</taxon>
    </lineage>
</organism>
<dbReference type="PROSITE" id="PS51318">
    <property type="entry name" value="TAT"/>
    <property type="match status" value="1"/>
</dbReference>
<sequence length="425" mass="44531">MLDNPPKNRRRRLGVVALTALTTAALGAVGVTVANQASAASIDTNAYYVLQNANSGKVLEVYNFSTADGAKLNQWARNDGDWQQFKFLDMGSGFYRLQVKHSGKVVNISGSSTADGAQAVVSNGDRNAYSQYWSIQDISGNIQLINRNSGKALEIFEWSTADGGNAVQYADINGANQQWKLIKIGSSSGGGSGGGTTGPNAPWPSETGSVKVSSTTSVSGTFDGGLKRYYGIGDGGQSESQDPMFKLANGATLQNVIIGAPAGDGVHCDGSCTLRNVWWLDVGEDAATFRGSGSPTFLVDGGGARSATDKVFQHNGAGTLTIQNFQVSNFGKLYRSCGNCSTQYKRTVIIKNTKLTAPGSSVAGINTNYGDTATFSGIIIVGDSSKKISICDRFTGNNSGNEPTKTGSGADGTYCKYSSSDITYQ</sequence>
<feature type="signal peptide" evidence="11">
    <location>
        <begin position="1"/>
        <end position="39"/>
    </location>
</feature>
<protein>
    <recommendedName>
        <fullName evidence="5">pectate lyase</fullName>
        <ecNumber evidence="5">4.2.2.2</ecNumber>
    </recommendedName>
</protein>
<evidence type="ECO:0000256" key="8">
    <source>
        <dbReference type="ARBA" id="ARBA00022837"/>
    </source>
</evidence>
<evidence type="ECO:0000256" key="2">
    <source>
        <dbReference type="ARBA" id="ARBA00001913"/>
    </source>
</evidence>
<keyword evidence="14" id="KW-1185">Reference proteome</keyword>
<evidence type="ECO:0000256" key="1">
    <source>
        <dbReference type="ARBA" id="ARBA00000695"/>
    </source>
</evidence>
<dbReference type="GO" id="GO:0045490">
    <property type="term" value="P:pectin catabolic process"/>
    <property type="evidence" value="ECO:0007669"/>
    <property type="project" value="TreeGrafter"/>
</dbReference>
<proteinExistence type="inferred from homology"/>
<feature type="compositionally biased region" description="Low complexity" evidence="10">
    <location>
        <begin position="205"/>
        <end position="216"/>
    </location>
</feature>
<evidence type="ECO:0000313" key="14">
    <source>
        <dbReference type="Proteomes" id="UP000636960"/>
    </source>
</evidence>
<dbReference type="SMART" id="SM00458">
    <property type="entry name" value="RICIN"/>
    <property type="match status" value="1"/>
</dbReference>
<evidence type="ECO:0000256" key="11">
    <source>
        <dbReference type="SAM" id="SignalP"/>
    </source>
</evidence>
<feature type="chain" id="PRO_5037057076" description="pectate lyase" evidence="11">
    <location>
        <begin position="40"/>
        <end position="425"/>
    </location>
</feature>
<evidence type="ECO:0000256" key="3">
    <source>
        <dbReference type="ARBA" id="ARBA00004613"/>
    </source>
</evidence>
<dbReference type="InterPro" id="IPR004898">
    <property type="entry name" value="Pectate_lyase_PlyH/PlyE-like"/>
</dbReference>
<keyword evidence="7 11" id="KW-0732">Signal</keyword>
<reference evidence="13" key="1">
    <citation type="submission" date="2021-01" db="EMBL/GenBank/DDBJ databases">
        <title>Whole genome shotgun sequence of Actinoplanes rishiriensis NBRC 108556.</title>
        <authorList>
            <person name="Komaki H."/>
            <person name="Tamura T."/>
        </authorList>
    </citation>
    <scope>NUCLEOTIDE SEQUENCE</scope>
    <source>
        <strain evidence="13">NBRC 108556</strain>
    </source>
</reference>
<comment type="subcellular location">
    <subcellularLocation>
        <location evidence="3">Secreted</location>
    </subcellularLocation>
</comment>
<dbReference type="PROSITE" id="PS50231">
    <property type="entry name" value="RICIN_B_LECTIN"/>
    <property type="match status" value="1"/>
</dbReference>
<dbReference type="GO" id="GO:0030570">
    <property type="term" value="F:pectate lyase activity"/>
    <property type="evidence" value="ECO:0007669"/>
    <property type="project" value="UniProtKB-EC"/>
</dbReference>
<comment type="cofactor">
    <cofactor evidence="2">
        <name>Ca(2+)</name>
        <dbReference type="ChEBI" id="CHEBI:29108"/>
    </cofactor>
</comment>
<dbReference type="Pfam" id="PF14200">
    <property type="entry name" value="RicinB_lectin_2"/>
    <property type="match status" value="2"/>
</dbReference>
<comment type="catalytic activity">
    <reaction evidence="1">
        <text>Eliminative cleavage of (1-&gt;4)-alpha-D-galacturonan to give oligosaccharides with 4-deoxy-alpha-D-galact-4-enuronosyl groups at their non-reducing ends.</text>
        <dbReference type="EC" id="4.2.2.2"/>
    </reaction>
</comment>
<feature type="domain" description="Ricin B lectin" evidence="12">
    <location>
        <begin position="45"/>
        <end position="182"/>
    </location>
</feature>
<name>A0A919K6U9_9ACTN</name>
<keyword evidence="9" id="KW-0456">Lyase</keyword>
<comment type="similarity">
    <text evidence="4">Belongs to the polysaccharide lyase 3 family.</text>
</comment>
<dbReference type="Gene3D" id="2.80.10.50">
    <property type="match status" value="2"/>
</dbReference>
<dbReference type="EMBL" id="BOMV01000117">
    <property type="protein sequence ID" value="GIF02031.1"/>
    <property type="molecule type" value="Genomic_DNA"/>
</dbReference>
<comment type="caution">
    <text evidence="13">The sequence shown here is derived from an EMBL/GenBank/DDBJ whole genome shotgun (WGS) entry which is preliminary data.</text>
</comment>
<evidence type="ECO:0000256" key="6">
    <source>
        <dbReference type="ARBA" id="ARBA00022525"/>
    </source>
</evidence>
<feature type="compositionally biased region" description="Gly residues" evidence="10">
    <location>
        <begin position="188"/>
        <end position="197"/>
    </location>
</feature>
<evidence type="ECO:0000256" key="4">
    <source>
        <dbReference type="ARBA" id="ARBA00006463"/>
    </source>
</evidence>
<evidence type="ECO:0000259" key="12">
    <source>
        <dbReference type="SMART" id="SM00458"/>
    </source>
</evidence>
<evidence type="ECO:0000256" key="5">
    <source>
        <dbReference type="ARBA" id="ARBA00012272"/>
    </source>
</evidence>
<dbReference type="InterPro" id="IPR035992">
    <property type="entry name" value="Ricin_B-like_lectins"/>
</dbReference>
<gene>
    <name evidence="13" type="ORF">Ari01nite_94950</name>
</gene>
<evidence type="ECO:0000313" key="13">
    <source>
        <dbReference type="EMBL" id="GIF02031.1"/>
    </source>
</evidence>
<dbReference type="InterPro" id="IPR000772">
    <property type="entry name" value="Ricin_B_lectin"/>
</dbReference>
<dbReference type="AlphaFoldDB" id="A0A919K6U9"/>
<dbReference type="EC" id="4.2.2.2" evidence="5"/>
<dbReference type="Pfam" id="PF03211">
    <property type="entry name" value="Pectate_lyase"/>
    <property type="match status" value="1"/>
</dbReference>
<dbReference type="InterPro" id="IPR011050">
    <property type="entry name" value="Pectin_lyase_fold/virulence"/>
</dbReference>
<dbReference type="SUPFAM" id="SSF51126">
    <property type="entry name" value="Pectin lyase-like"/>
    <property type="match status" value="1"/>
</dbReference>
<dbReference type="Proteomes" id="UP000636960">
    <property type="component" value="Unassembled WGS sequence"/>
</dbReference>
<keyword evidence="8" id="KW-0106">Calcium</keyword>
<dbReference type="GO" id="GO:0005576">
    <property type="term" value="C:extracellular region"/>
    <property type="evidence" value="ECO:0007669"/>
    <property type="project" value="UniProtKB-SubCell"/>
</dbReference>
<evidence type="ECO:0000256" key="9">
    <source>
        <dbReference type="ARBA" id="ARBA00023239"/>
    </source>
</evidence>
<dbReference type="RefSeq" id="WP_203791045.1">
    <property type="nucleotide sequence ID" value="NZ_BOMV01000117.1"/>
</dbReference>
<dbReference type="PANTHER" id="PTHR33407">
    <property type="entry name" value="PECTATE LYASE F-RELATED"/>
    <property type="match status" value="1"/>
</dbReference>
<dbReference type="InterPro" id="IPR012334">
    <property type="entry name" value="Pectin_lyas_fold"/>
</dbReference>
<dbReference type="Gene3D" id="2.160.20.10">
    <property type="entry name" value="Single-stranded right-handed beta-helix, Pectin lyase-like"/>
    <property type="match status" value="1"/>
</dbReference>
<keyword evidence="6" id="KW-0964">Secreted</keyword>
<accession>A0A919K6U9</accession>